<proteinExistence type="predicted"/>
<dbReference type="AlphaFoldDB" id="A0A1S8M805"/>
<dbReference type="KEGG" id="crw:CROST_034580"/>
<gene>
    <name evidence="1" type="ORF">CROST_034580</name>
</gene>
<organism evidence="1 2">
    <name type="scientific">Clostridium felsineum</name>
    <dbReference type="NCBI Taxonomy" id="36839"/>
    <lineage>
        <taxon>Bacteria</taxon>
        <taxon>Bacillati</taxon>
        <taxon>Bacillota</taxon>
        <taxon>Clostridia</taxon>
        <taxon>Eubacteriales</taxon>
        <taxon>Clostridiaceae</taxon>
        <taxon>Clostridium</taxon>
    </lineage>
</organism>
<dbReference type="Proteomes" id="UP000190951">
    <property type="component" value="Chromosome"/>
</dbReference>
<protein>
    <submittedName>
        <fullName evidence="1">Uncharacterized protein</fullName>
    </submittedName>
</protein>
<dbReference type="EMBL" id="CP096983">
    <property type="protein sequence ID" value="URZ12713.1"/>
    <property type="molecule type" value="Genomic_DNA"/>
</dbReference>
<dbReference type="STRING" id="84029.CROST_40120"/>
<keyword evidence="2" id="KW-1185">Reference proteome</keyword>
<evidence type="ECO:0000313" key="2">
    <source>
        <dbReference type="Proteomes" id="UP000190951"/>
    </source>
</evidence>
<reference evidence="1 2" key="1">
    <citation type="submission" date="2022-04" db="EMBL/GenBank/DDBJ databases">
        <title>Genome sequence of C. roseum typestrain.</title>
        <authorList>
            <person name="Poehlein A."/>
            <person name="Schoch T."/>
            <person name="Duerre P."/>
            <person name="Daniel R."/>
        </authorList>
    </citation>
    <scope>NUCLEOTIDE SEQUENCE [LARGE SCALE GENOMIC DNA]</scope>
    <source>
        <strain evidence="1 2">DSM 7320</strain>
    </source>
</reference>
<name>A0A1S8M805_9CLOT</name>
<sequence length="92" mass="10527">MEKTINVKNMLGDKFSCQDAVVLRYHILKNKGEDITLDFAGLGNVPTTFFYNLFSELLYSNDRNYISDHIKVKNLANMNDYNRVIKGTTVSS</sequence>
<accession>A0A1S8M805</accession>
<dbReference type="InterPro" id="IPR025474">
    <property type="entry name" value="DUF4325"/>
</dbReference>
<dbReference type="RefSeq" id="WP_077834136.1">
    <property type="nucleotide sequence ID" value="NZ_CP096983.1"/>
</dbReference>
<dbReference type="Pfam" id="PF14213">
    <property type="entry name" value="DUF4325"/>
    <property type="match status" value="1"/>
</dbReference>
<evidence type="ECO:0000313" key="1">
    <source>
        <dbReference type="EMBL" id="URZ12713.1"/>
    </source>
</evidence>